<evidence type="ECO:0008006" key="4">
    <source>
        <dbReference type="Google" id="ProtNLM"/>
    </source>
</evidence>
<dbReference type="Pfam" id="PF06691">
    <property type="entry name" value="DUF1189"/>
    <property type="match status" value="1"/>
</dbReference>
<evidence type="ECO:0000313" key="2">
    <source>
        <dbReference type="EMBL" id="GFP78295.1"/>
    </source>
</evidence>
<protein>
    <recommendedName>
        <fullName evidence="4">DUF1189 domain-containing protein</fullName>
    </recommendedName>
</protein>
<gene>
    <name evidence="2" type="ORF">bsdtw1_04512</name>
</gene>
<dbReference type="RefSeq" id="WP_183279597.1">
    <property type="nucleotide sequence ID" value="NZ_BLZR01000001.1"/>
</dbReference>
<reference evidence="2 3" key="1">
    <citation type="submission" date="2020-07" db="EMBL/GenBank/DDBJ databases">
        <title>A new beta-1,3-glucan-decomposing anaerobic bacterium isolated from anoxic soil subjected to biological soil disinfestation.</title>
        <authorList>
            <person name="Ueki A."/>
            <person name="Tonouchi A."/>
        </authorList>
    </citation>
    <scope>NUCLEOTIDE SEQUENCE [LARGE SCALE GENOMIC DNA]</scope>
    <source>
        <strain evidence="2 3">TW1</strain>
    </source>
</reference>
<dbReference type="EMBL" id="BLZR01000001">
    <property type="protein sequence ID" value="GFP78295.1"/>
    <property type="molecule type" value="Genomic_DNA"/>
</dbReference>
<proteinExistence type="predicted"/>
<keyword evidence="3" id="KW-1185">Reference proteome</keyword>
<name>A0A6V8SNW4_9CLOT</name>
<accession>A0A6V8SNW4</accession>
<keyword evidence="1" id="KW-0812">Transmembrane</keyword>
<evidence type="ECO:0000313" key="3">
    <source>
        <dbReference type="Proteomes" id="UP000580568"/>
    </source>
</evidence>
<dbReference type="AlphaFoldDB" id="A0A6V8SNW4"/>
<keyword evidence="1" id="KW-0472">Membrane</keyword>
<feature type="transmembrane region" description="Helical" evidence="1">
    <location>
        <begin position="171"/>
        <end position="198"/>
    </location>
</feature>
<keyword evidence="1" id="KW-1133">Transmembrane helix</keyword>
<feature type="transmembrane region" description="Helical" evidence="1">
    <location>
        <begin position="210"/>
        <end position="228"/>
    </location>
</feature>
<dbReference type="InterPro" id="IPR009574">
    <property type="entry name" value="DUF1189"/>
</dbReference>
<evidence type="ECO:0000256" key="1">
    <source>
        <dbReference type="SAM" id="Phobius"/>
    </source>
</evidence>
<dbReference type="Proteomes" id="UP000580568">
    <property type="component" value="Unassembled WGS sequence"/>
</dbReference>
<comment type="caution">
    <text evidence="2">The sequence shown here is derived from an EMBL/GenBank/DDBJ whole genome shotgun (WGS) entry which is preliminary data.</text>
</comment>
<sequence>MQKKDNFFKKFLKSIVDVKYYINFNRETLGRAFLYLLIMSILLGGINSIKTVYTATKAISSAVSELNNNNVDFKLENGVMNISSSPFTYKDNDTLIIVDTTKNASEFDMSSIKGKSPNMVYVFKDKFIVNEQNGQNQDVKYSDLGAITVTKDGVINLIDKLKWFSLLLVPLFMIGMFIGHMFSALVVAVIGILINIFIKAKVEFGNLYKLAIYALTLPTVVDIVRGAFSLQVPHFYKIYILGALIYLGVVLKTIKDDNNNMELTEL</sequence>
<feature type="transmembrane region" description="Helical" evidence="1">
    <location>
        <begin position="234"/>
        <end position="251"/>
    </location>
</feature>
<feature type="transmembrane region" description="Helical" evidence="1">
    <location>
        <begin position="32"/>
        <end position="49"/>
    </location>
</feature>
<organism evidence="2 3">
    <name type="scientific">Clostridium fungisolvens</name>
    <dbReference type="NCBI Taxonomy" id="1604897"/>
    <lineage>
        <taxon>Bacteria</taxon>
        <taxon>Bacillati</taxon>
        <taxon>Bacillota</taxon>
        <taxon>Clostridia</taxon>
        <taxon>Eubacteriales</taxon>
        <taxon>Clostridiaceae</taxon>
        <taxon>Clostridium</taxon>
    </lineage>
</organism>